<dbReference type="InterPro" id="IPR029063">
    <property type="entry name" value="SAM-dependent_MTases_sf"/>
</dbReference>
<evidence type="ECO:0000313" key="4">
    <source>
        <dbReference type="Proteomes" id="UP001165122"/>
    </source>
</evidence>
<dbReference type="EMBL" id="BRXW01000177">
    <property type="protein sequence ID" value="GMI12469.1"/>
    <property type="molecule type" value="Genomic_DNA"/>
</dbReference>
<evidence type="ECO:0000313" key="3">
    <source>
        <dbReference type="EMBL" id="GMI12469.1"/>
    </source>
</evidence>
<evidence type="ECO:0000259" key="2">
    <source>
        <dbReference type="Pfam" id="PF13679"/>
    </source>
</evidence>
<name>A0A9W7KUX7_9STRA</name>
<sequence>MLLPPPPPPLQKSSKEITCITRPPTNLQSKNHQTTTASWLTSKKIPQIKTLINYMIPLLPSSPLILDVGGGSGELGLTLLSSLPSSLLIIWDLNIKSLTRCLNIAKQNGLDDRLTLIQGMFPEEINVIHGSESISNINFITSLHGCGDLTTELLSYAKIKRTDYLIVPCCYSKIRSLNVDRKVLKFIECNDVINEVEEKRREAQIKVEWVRGGRGEWVEGVGRKGYFVWERFGEEEEEEVREEEENVSKEEVVKDEKEDDPEYDPVGFWKNWGKEHEEGCACCFEGLGSVM</sequence>
<dbReference type="AlphaFoldDB" id="A0A9W7KUX7"/>
<dbReference type="SUPFAM" id="SSF53335">
    <property type="entry name" value="S-adenosyl-L-methionine-dependent methyltransferases"/>
    <property type="match status" value="1"/>
</dbReference>
<dbReference type="PANTHER" id="PTHR13369:SF0">
    <property type="entry name" value="GLUTATHIONE S-TRANSFERASE C-TERMINAL DOMAIN-CONTAINING PROTEIN"/>
    <property type="match status" value="1"/>
</dbReference>
<dbReference type="InterPro" id="IPR025714">
    <property type="entry name" value="Methyltranfer_dom"/>
</dbReference>
<dbReference type="Gene3D" id="3.40.50.150">
    <property type="entry name" value="Vaccinia Virus protein VP39"/>
    <property type="match status" value="1"/>
</dbReference>
<evidence type="ECO:0000256" key="1">
    <source>
        <dbReference type="SAM" id="MobiDB-lite"/>
    </source>
</evidence>
<feature type="compositionally biased region" description="Basic and acidic residues" evidence="1">
    <location>
        <begin position="246"/>
        <end position="256"/>
    </location>
</feature>
<comment type="caution">
    <text evidence="3">The sequence shown here is derived from an EMBL/GenBank/DDBJ whole genome shotgun (WGS) entry which is preliminary data.</text>
</comment>
<dbReference type="Pfam" id="PF13679">
    <property type="entry name" value="Methyltransf_32"/>
    <property type="match status" value="1"/>
</dbReference>
<dbReference type="PANTHER" id="PTHR13369">
    <property type="match status" value="1"/>
</dbReference>
<feature type="region of interest" description="Disordered" evidence="1">
    <location>
        <begin position="239"/>
        <end position="261"/>
    </location>
</feature>
<dbReference type="GO" id="GO:0005737">
    <property type="term" value="C:cytoplasm"/>
    <property type="evidence" value="ECO:0007669"/>
    <property type="project" value="TreeGrafter"/>
</dbReference>
<feature type="domain" description="Methyltransferase" evidence="2">
    <location>
        <begin position="43"/>
        <end position="175"/>
    </location>
</feature>
<gene>
    <name evidence="3" type="ORF">TrLO_g2946</name>
</gene>
<organism evidence="3 4">
    <name type="scientific">Triparma laevis f. longispina</name>
    <dbReference type="NCBI Taxonomy" id="1714387"/>
    <lineage>
        <taxon>Eukaryota</taxon>
        <taxon>Sar</taxon>
        <taxon>Stramenopiles</taxon>
        <taxon>Ochrophyta</taxon>
        <taxon>Bolidophyceae</taxon>
        <taxon>Parmales</taxon>
        <taxon>Triparmaceae</taxon>
        <taxon>Triparma</taxon>
    </lineage>
</organism>
<protein>
    <recommendedName>
        <fullName evidence="2">Methyltransferase domain-containing protein</fullName>
    </recommendedName>
</protein>
<accession>A0A9W7KUX7</accession>
<proteinExistence type="predicted"/>
<keyword evidence="4" id="KW-1185">Reference proteome</keyword>
<reference evidence="4" key="1">
    <citation type="journal article" date="2023" name="Commun. Biol.">
        <title>Genome analysis of Parmales, the sister group of diatoms, reveals the evolutionary specialization of diatoms from phago-mixotrophs to photoautotrophs.</title>
        <authorList>
            <person name="Ban H."/>
            <person name="Sato S."/>
            <person name="Yoshikawa S."/>
            <person name="Yamada K."/>
            <person name="Nakamura Y."/>
            <person name="Ichinomiya M."/>
            <person name="Sato N."/>
            <person name="Blanc-Mathieu R."/>
            <person name="Endo H."/>
            <person name="Kuwata A."/>
            <person name="Ogata H."/>
        </authorList>
    </citation>
    <scope>NUCLEOTIDE SEQUENCE [LARGE SCALE GENOMIC DNA]</scope>
    <source>
        <strain evidence="4">NIES 3700</strain>
    </source>
</reference>
<dbReference type="Proteomes" id="UP001165122">
    <property type="component" value="Unassembled WGS sequence"/>
</dbReference>